<dbReference type="Proteomes" id="UP000253319">
    <property type="component" value="Unassembled WGS sequence"/>
</dbReference>
<reference evidence="1 2" key="1">
    <citation type="submission" date="2018-06" db="EMBL/GenBank/DDBJ databases">
        <title>Flavobacterium tibetense sp. nov., isolated from a wetland YonghuCo on Tibetan Plateau.</title>
        <authorList>
            <person name="Xing P."/>
            <person name="Phurbu D."/>
            <person name="Lu H."/>
        </authorList>
    </citation>
    <scope>NUCLEOTIDE SEQUENCE [LARGE SCALE GENOMIC DNA]</scope>
    <source>
        <strain evidence="1 2">YH5</strain>
    </source>
</reference>
<protein>
    <submittedName>
        <fullName evidence="1">Uncharacterized protein</fullName>
    </submittedName>
</protein>
<comment type="caution">
    <text evidence="1">The sequence shown here is derived from an EMBL/GenBank/DDBJ whole genome shotgun (WGS) entry which is preliminary data.</text>
</comment>
<keyword evidence="2" id="KW-1185">Reference proteome</keyword>
<name>A0A365P254_9FLAO</name>
<organism evidence="1 2">
    <name type="scientific">Flavobacterium tibetense</name>
    <dbReference type="NCBI Taxonomy" id="2233533"/>
    <lineage>
        <taxon>Bacteria</taxon>
        <taxon>Pseudomonadati</taxon>
        <taxon>Bacteroidota</taxon>
        <taxon>Flavobacteriia</taxon>
        <taxon>Flavobacteriales</taxon>
        <taxon>Flavobacteriaceae</taxon>
        <taxon>Flavobacterium</taxon>
    </lineage>
</organism>
<dbReference type="RefSeq" id="WP_113988798.1">
    <property type="nucleotide sequence ID" value="NZ_QLST01000006.1"/>
</dbReference>
<dbReference type="OrthoDB" id="6656969at2"/>
<accession>A0A365P254</accession>
<gene>
    <name evidence="1" type="ORF">DPN68_06275</name>
</gene>
<dbReference type="EMBL" id="QLST01000006">
    <property type="protein sequence ID" value="RBA28617.1"/>
    <property type="molecule type" value="Genomic_DNA"/>
</dbReference>
<evidence type="ECO:0000313" key="1">
    <source>
        <dbReference type="EMBL" id="RBA28617.1"/>
    </source>
</evidence>
<sequence length="205" mass="25116">MKKKTIFSKKIIRDINKSIIDSDSKLDIDFLYQEKYFNYEIEEWYGEEFGIKGELRKIIIETLLKTYFEWKNELDKLNKEYYLAIWLYNPRMLKSEVVCAIDEKVAYYENESFLVSKKNSELDTNQFGKLSTELQKFAWDKKIDLDSIHECEINWPKEQYKIEKEYHKDQRFYKKLIQEKFHVIEKDNEKIYFYPKGDVWIGKLK</sequence>
<proteinExistence type="predicted"/>
<evidence type="ECO:0000313" key="2">
    <source>
        <dbReference type="Proteomes" id="UP000253319"/>
    </source>
</evidence>
<dbReference type="AlphaFoldDB" id="A0A365P254"/>